<dbReference type="InterPro" id="IPR001320">
    <property type="entry name" value="Iontro_rcpt_C"/>
</dbReference>
<dbReference type="GO" id="GO:0030313">
    <property type="term" value="C:cell envelope"/>
    <property type="evidence" value="ECO:0007669"/>
    <property type="project" value="UniProtKB-SubCell"/>
</dbReference>
<gene>
    <name evidence="8" type="ORF">GCM10011369_08620</name>
</gene>
<reference evidence="9" key="1">
    <citation type="journal article" date="2019" name="Int. J. Syst. Evol. Microbiol.">
        <title>The Global Catalogue of Microorganisms (GCM) 10K type strain sequencing project: providing services to taxonomists for standard genome sequencing and annotation.</title>
        <authorList>
            <consortium name="The Broad Institute Genomics Platform"/>
            <consortium name="The Broad Institute Genome Sequencing Center for Infectious Disease"/>
            <person name="Wu L."/>
            <person name="Ma J."/>
        </authorList>
    </citation>
    <scope>NUCLEOTIDE SEQUENCE [LARGE SCALE GENOMIC DNA]</scope>
    <source>
        <strain evidence="9">CGMCC 1.10130</strain>
    </source>
</reference>
<evidence type="ECO:0000256" key="3">
    <source>
        <dbReference type="ARBA" id="ARBA00022729"/>
    </source>
</evidence>
<dbReference type="PROSITE" id="PS01039">
    <property type="entry name" value="SBP_BACTERIAL_3"/>
    <property type="match status" value="1"/>
</dbReference>
<dbReference type="OrthoDB" id="9768183at2"/>
<evidence type="ECO:0000256" key="2">
    <source>
        <dbReference type="ARBA" id="ARBA00010333"/>
    </source>
</evidence>
<dbReference type="EMBL" id="BMDX01000003">
    <property type="protein sequence ID" value="GGA69252.1"/>
    <property type="molecule type" value="Genomic_DNA"/>
</dbReference>
<dbReference type="PANTHER" id="PTHR35936:SF17">
    <property type="entry name" value="ARGININE-BINDING EXTRACELLULAR PROTEIN ARTP"/>
    <property type="match status" value="1"/>
</dbReference>
<evidence type="ECO:0000259" key="6">
    <source>
        <dbReference type="SMART" id="SM00062"/>
    </source>
</evidence>
<dbReference type="AlphaFoldDB" id="A0A8J2U375"/>
<evidence type="ECO:0000256" key="1">
    <source>
        <dbReference type="ARBA" id="ARBA00004196"/>
    </source>
</evidence>
<feature type="domain" description="Ionotropic glutamate receptor C-terminal" evidence="7">
    <location>
        <begin position="42"/>
        <end position="265"/>
    </location>
</feature>
<protein>
    <submittedName>
        <fullName evidence="8">Cysteine ABC transporter substrate-binding protein</fullName>
    </submittedName>
</protein>
<dbReference type="InterPro" id="IPR018313">
    <property type="entry name" value="SBP_3_CS"/>
</dbReference>
<feature type="chain" id="PRO_5035228825" evidence="5">
    <location>
        <begin position="30"/>
        <end position="273"/>
    </location>
</feature>
<dbReference type="GO" id="GO:0015276">
    <property type="term" value="F:ligand-gated monoatomic ion channel activity"/>
    <property type="evidence" value="ECO:0007669"/>
    <property type="project" value="InterPro"/>
</dbReference>
<dbReference type="Gene3D" id="3.40.190.10">
    <property type="entry name" value="Periplasmic binding protein-like II"/>
    <property type="match status" value="2"/>
</dbReference>
<comment type="subcellular location">
    <subcellularLocation>
        <location evidence="1">Cell envelope</location>
    </subcellularLocation>
</comment>
<comment type="similarity">
    <text evidence="2 4">Belongs to the bacterial solute-binding protein 3 family.</text>
</comment>
<name>A0A8J2U375_9GAMM</name>
<evidence type="ECO:0000259" key="7">
    <source>
        <dbReference type="SMART" id="SM00079"/>
    </source>
</evidence>
<dbReference type="Proteomes" id="UP000619743">
    <property type="component" value="Unassembled WGS sequence"/>
</dbReference>
<keyword evidence="9" id="KW-1185">Reference proteome</keyword>
<evidence type="ECO:0000256" key="4">
    <source>
        <dbReference type="RuleBase" id="RU003744"/>
    </source>
</evidence>
<evidence type="ECO:0000256" key="5">
    <source>
        <dbReference type="SAM" id="SignalP"/>
    </source>
</evidence>
<accession>A0A8J2U375</accession>
<feature type="signal peptide" evidence="5">
    <location>
        <begin position="1"/>
        <end position="29"/>
    </location>
</feature>
<organism evidence="8 9">
    <name type="scientific">Neiella marina</name>
    <dbReference type="NCBI Taxonomy" id="508461"/>
    <lineage>
        <taxon>Bacteria</taxon>
        <taxon>Pseudomonadati</taxon>
        <taxon>Pseudomonadota</taxon>
        <taxon>Gammaproteobacteria</taxon>
        <taxon>Alteromonadales</taxon>
        <taxon>Echinimonadaceae</taxon>
        <taxon>Neiella</taxon>
    </lineage>
</organism>
<keyword evidence="3 5" id="KW-0732">Signal</keyword>
<evidence type="ECO:0000313" key="9">
    <source>
        <dbReference type="Proteomes" id="UP000619743"/>
    </source>
</evidence>
<dbReference type="GO" id="GO:0016020">
    <property type="term" value="C:membrane"/>
    <property type="evidence" value="ECO:0007669"/>
    <property type="project" value="InterPro"/>
</dbReference>
<dbReference type="PANTHER" id="PTHR35936">
    <property type="entry name" value="MEMBRANE-BOUND LYTIC MUREIN TRANSGLYCOSYLASE F"/>
    <property type="match status" value="1"/>
</dbReference>
<dbReference type="SMART" id="SM00062">
    <property type="entry name" value="PBPb"/>
    <property type="match status" value="1"/>
</dbReference>
<dbReference type="SUPFAM" id="SSF53850">
    <property type="entry name" value="Periplasmic binding protein-like II"/>
    <property type="match status" value="1"/>
</dbReference>
<dbReference type="Pfam" id="PF00497">
    <property type="entry name" value="SBP_bac_3"/>
    <property type="match status" value="1"/>
</dbReference>
<dbReference type="RefSeq" id="WP_087504855.1">
    <property type="nucleotide sequence ID" value="NZ_BMDX01000003.1"/>
</dbReference>
<dbReference type="SMART" id="SM00079">
    <property type="entry name" value="PBPe"/>
    <property type="match status" value="1"/>
</dbReference>
<feature type="domain" description="Solute-binding protein family 3/N-terminal" evidence="6">
    <location>
        <begin position="42"/>
        <end position="266"/>
    </location>
</feature>
<evidence type="ECO:0000313" key="8">
    <source>
        <dbReference type="EMBL" id="GGA69252.1"/>
    </source>
</evidence>
<sequence length="273" mass="30123">MATTVNFIRRLVLTLIVALPVIFVSQANAQSPILDRVLDRGVVKVAMTGDQPPFNVVSRSGMFIGYDVDLAQALANAMNVELEIIKVPFPELISALQAGKADMVISGMSITSQRSKQVSFVEPYMVSGKSLLATSERMAQLEQDGGFNRLGIKVAALKSSTSKTLVQLNIPKAEIVGVNNYEEAIQLIRDRKVDALFADMAICKLAVLRNPNDDFVTLQRPLSMEPIGVAVPHGDLHFFNLVRNFMVSYERVGLMTKLRSKWFDNGEWLAQLP</sequence>
<dbReference type="InterPro" id="IPR001638">
    <property type="entry name" value="Solute-binding_3/MltF_N"/>
</dbReference>
<comment type="caution">
    <text evidence="8">The sequence shown here is derived from an EMBL/GenBank/DDBJ whole genome shotgun (WGS) entry which is preliminary data.</text>
</comment>
<proteinExistence type="inferred from homology"/>